<dbReference type="PANTHER" id="PTHR43479">
    <property type="entry name" value="ACREF/ENVCD OPERON REPRESSOR-RELATED"/>
    <property type="match status" value="1"/>
</dbReference>
<dbReference type="PANTHER" id="PTHR43479:SF11">
    <property type="entry name" value="ACREF_ENVCD OPERON REPRESSOR-RELATED"/>
    <property type="match status" value="1"/>
</dbReference>
<evidence type="ECO:0000256" key="1">
    <source>
        <dbReference type="ARBA" id="ARBA00023125"/>
    </source>
</evidence>
<reference evidence="4" key="1">
    <citation type="submission" date="2020-10" db="EMBL/GenBank/DDBJ databases">
        <authorList>
            <person name="Gilroy R."/>
        </authorList>
    </citation>
    <scope>NUCLEOTIDE SEQUENCE</scope>
    <source>
        <strain evidence="4">CHK195-4489</strain>
    </source>
</reference>
<dbReference type="PROSITE" id="PS01081">
    <property type="entry name" value="HTH_TETR_1"/>
    <property type="match status" value="1"/>
</dbReference>
<dbReference type="PRINTS" id="PR00455">
    <property type="entry name" value="HTHTETR"/>
</dbReference>
<name>A0A9D1LBM6_9CLOT</name>
<reference evidence="4" key="2">
    <citation type="journal article" date="2021" name="PeerJ">
        <title>Extensive microbial diversity within the chicken gut microbiome revealed by metagenomics and culture.</title>
        <authorList>
            <person name="Gilroy R."/>
            <person name="Ravi A."/>
            <person name="Getino M."/>
            <person name="Pursley I."/>
            <person name="Horton D.L."/>
            <person name="Alikhan N.F."/>
            <person name="Baker D."/>
            <person name="Gharbi K."/>
            <person name="Hall N."/>
            <person name="Watson M."/>
            <person name="Adriaenssens E.M."/>
            <person name="Foster-Nyarko E."/>
            <person name="Jarju S."/>
            <person name="Secka A."/>
            <person name="Antonio M."/>
            <person name="Oren A."/>
            <person name="Chaudhuri R.R."/>
            <person name="La Ragione R."/>
            <person name="Hildebrand F."/>
            <person name="Pallen M.J."/>
        </authorList>
    </citation>
    <scope>NUCLEOTIDE SEQUENCE</scope>
    <source>
        <strain evidence="4">CHK195-4489</strain>
    </source>
</reference>
<dbReference type="InterPro" id="IPR023772">
    <property type="entry name" value="DNA-bd_HTH_TetR-type_CS"/>
</dbReference>
<evidence type="ECO:0000256" key="2">
    <source>
        <dbReference type="PROSITE-ProRule" id="PRU00335"/>
    </source>
</evidence>
<dbReference type="AlphaFoldDB" id="A0A9D1LBM6"/>
<protein>
    <submittedName>
        <fullName evidence="4">Helix-turn-helix transcriptional regulator</fullName>
    </submittedName>
</protein>
<accession>A0A9D1LBM6</accession>
<sequence length="205" mass="23346">MGKDDLSTLQNILRAGKKEFLEKGFRAASLRNIVKEAGVTTGAFYGYFDSKEALFRALVDEAARTCIGGFQNVQDAFAALPPEEQAKQLGEASGVFLDWMVDYIYEHFDAFKLLLCCSSGTEYEHFVHEMVEIEEEGTRRFQETMKSAGVAIKELDGQLEHILISGMFSGFFEIVIHDMPKEKSQRYIRELREFYTAGWMKIMGF</sequence>
<dbReference type="Gene3D" id="1.10.357.10">
    <property type="entry name" value="Tetracycline Repressor, domain 2"/>
    <property type="match status" value="1"/>
</dbReference>
<feature type="DNA-binding region" description="H-T-H motif" evidence="2">
    <location>
        <begin position="29"/>
        <end position="48"/>
    </location>
</feature>
<organism evidence="4 5">
    <name type="scientific">Candidatus Egerieisoma faecipullorum</name>
    <dbReference type="NCBI Taxonomy" id="2840963"/>
    <lineage>
        <taxon>Bacteria</taxon>
        <taxon>Bacillati</taxon>
        <taxon>Bacillota</taxon>
        <taxon>Clostridia</taxon>
        <taxon>Eubacteriales</taxon>
        <taxon>Clostridiaceae</taxon>
        <taxon>Clostridiaceae incertae sedis</taxon>
        <taxon>Candidatus Egerieisoma</taxon>
    </lineage>
</organism>
<dbReference type="SUPFAM" id="SSF46689">
    <property type="entry name" value="Homeodomain-like"/>
    <property type="match status" value="1"/>
</dbReference>
<proteinExistence type="predicted"/>
<dbReference type="Pfam" id="PF00440">
    <property type="entry name" value="TetR_N"/>
    <property type="match status" value="1"/>
</dbReference>
<dbReference type="PROSITE" id="PS50977">
    <property type="entry name" value="HTH_TETR_2"/>
    <property type="match status" value="1"/>
</dbReference>
<dbReference type="InterPro" id="IPR050624">
    <property type="entry name" value="HTH-type_Tx_Regulator"/>
</dbReference>
<keyword evidence="1 2" id="KW-0238">DNA-binding</keyword>
<comment type="caution">
    <text evidence="4">The sequence shown here is derived from an EMBL/GenBank/DDBJ whole genome shotgun (WGS) entry which is preliminary data.</text>
</comment>
<evidence type="ECO:0000313" key="5">
    <source>
        <dbReference type="Proteomes" id="UP000824089"/>
    </source>
</evidence>
<dbReference type="Proteomes" id="UP000824089">
    <property type="component" value="Unassembled WGS sequence"/>
</dbReference>
<evidence type="ECO:0000313" key="4">
    <source>
        <dbReference type="EMBL" id="HIU30383.1"/>
    </source>
</evidence>
<dbReference type="EMBL" id="DVMM01000195">
    <property type="protein sequence ID" value="HIU30383.1"/>
    <property type="molecule type" value="Genomic_DNA"/>
</dbReference>
<gene>
    <name evidence="4" type="ORF">IAD50_08840</name>
</gene>
<dbReference type="GO" id="GO:0003677">
    <property type="term" value="F:DNA binding"/>
    <property type="evidence" value="ECO:0007669"/>
    <property type="project" value="UniProtKB-UniRule"/>
</dbReference>
<dbReference type="InterPro" id="IPR009057">
    <property type="entry name" value="Homeodomain-like_sf"/>
</dbReference>
<feature type="domain" description="HTH tetR-type" evidence="3">
    <location>
        <begin position="6"/>
        <end position="66"/>
    </location>
</feature>
<evidence type="ECO:0000259" key="3">
    <source>
        <dbReference type="PROSITE" id="PS50977"/>
    </source>
</evidence>
<dbReference type="InterPro" id="IPR001647">
    <property type="entry name" value="HTH_TetR"/>
</dbReference>